<dbReference type="WBParaSite" id="SPAL_0000190500.1">
    <property type="protein sequence ID" value="SPAL_0000190500.1"/>
    <property type="gene ID" value="SPAL_0000190500"/>
</dbReference>
<name>A0A0N5B778_STREA</name>
<dbReference type="PANTHER" id="PTHR10219:SF43">
    <property type="entry name" value="GLYCOLIPID TRANSFER PROTEIN DOMAIN-CONTAINING PROTEIN"/>
    <property type="match status" value="1"/>
</dbReference>
<dbReference type="InterPro" id="IPR036497">
    <property type="entry name" value="GLTP_sf"/>
</dbReference>
<dbReference type="GO" id="GO:1902387">
    <property type="term" value="F:ceramide 1-phosphate binding"/>
    <property type="evidence" value="ECO:0007669"/>
    <property type="project" value="TreeGrafter"/>
</dbReference>
<dbReference type="Pfam" id="PF08718">
    <property type="entry name" value="GLTP"/>
    <property type="match status" value="1"/>
</dbReference>
<organism evidence="2 3">
    <name type="scientific">Strongyloides papillosus</name>
    <name type="common">Intestinal threadworm</name>
    <dbReference type="NCBI Taxonomy" id="174720"/>
    <lineage>
        <taxon>Eukaryota</taxon>
        <taxon>Metazoa</taxon>
        <taxon>Ecdysozoa</taxon>
        <taxon>Nematoda</taxon>
        <taxon>Chromadorea</taxon>
        <taxon>Rhabditida</taxon>
        <taxon>Tylenchina</taxon>
        <taxon>Panagrolaimomorpha</taxon>
        <taxon>Strongyloidoidea</taxon>
        <taxon>Strongyloididae</taxon>
        <taxon>Strongyloides</taxon>
    </lineage>
</organism>
<sequence>MVEEDKSFDLSKVTKNFSECLKDETDVFLQQYLDAYKELNKVFHMLGKIFGFVESDVVNKLTILSTCLEKNPETYGAVVTMIQYECVGKPKPLDRGSRTLLRLHRALNFIIVFVSGLMESHRLGIPIYETVKKVYDETLANFHGFIIRKSVGLAVYTLPDREQILRKFFNIGEDEEIPTEKIKKAAEEFHVAASNVYSRVQVVYETENLLDLP</sequence>
<evidence type="ECO:0000259" key="1">
    <source>
        <dbReference type="Pfam" id="PF08718"/>
    </source>
</evidence>
<dbReference type="PANTHER" id="PTHR10219">
    <property type="entry name" value="GLYCOLIPID TRANSFER PROTEIN-RELATED"/>
    <property type="match status" value="1"/>
</dbReference>
<dbReference type="GO" id="GO:0016020">
    <property type="term" value="C:membrane"/>
    <property type="evidence" value="ECO:0007669"/>
    <property type="project" value="TreeGrafter"/>
</dbReference>
<protein>
    <submittedName>
        <fullName evidence="3">GLTP domain-containing protein</fullName>
    </submittedName>
</protein>
<dbReference type="AlphaFoldDB" id="A0A0N5B778"/>
<dbReference type="STRING" id="174720.A0A0N5B778"/>
<evidence type="ECO:0000313" key="3">
    <source>
        <dbReference type="WBParaSite" id="SPAL_0000190500.1"/>
    </source>
</evidence>
<accession>A0A0N5B778</accession>
<dbReference type="Gene3D" id="1.10.3520.10">
    <property type="entry name" value="Glycolipid transfer protein"/>
    <property type="match status" value="1"/>
</dbReference>
<reference evidence="3" key="1">
    <citation type="submission" date="2017-02" db="UniProtKB">
        <authorList>
            <consortium name="WormBaseParasite"/>
        </authorList>
    </citation>
    <scope>IDENTIFICATION</scope>
</reference>
<keyword evidence="2" id="KW-1185">Reference proteome</keyword>
<proteinExistence type="predicted"/>
<dbReference type="Proteomes" id="UP000046392">
    <property type="component" value="Unplaced"/>
</dbReference>
<evidence type="ECO:0000313" key="2">
    <source>
        <dbReference type="Proteomes" id="UP000046392"/>
    </source>
</evidence>
<dbReference type="GO" id="GO:1902388">
    <property type="term" value="F:ceramide 1-phosphate transfer activity"/>
    <property type="evidence" value="ECO:0007669"/>
    <property type="project" value="TreeGrafter"/>
</dbReference>
<feature type="domain" description="Glycolipid transfer protein" evidence="1">
    <location>
        <begin position="29"/>
        <end position="168"/>
    </location>
</feature>
<dbReference type="SUPFAM" id="SSF110004">
    <property type="entry name" value="Glycolipid transfer protein, GLTP"/>
    <property type="match status" value="1"/>
</dbReference>
<dbReference type="InterPro" id="IPR014830">
    <property type="entry name" value="Glycolipid_transfer_prot_dom"/>
</dbReference>
<dbReference type="GO" id="GO:0005829">
    <property type="term" value="C:cytosol"/>
    <property type="evidence" value="ECO:0007669"/>
    <property type="project" value="TreeGrafter"/>
</dbReference>